<reference evidence="2 3" key="2">
    <citation type="submission" date="2020-05" db="EMBL/GenBank/DDBJ databases">
        <authorList>
            <person name="Campoy J."/>
            <person name="Schneeberger K."/>
            <person name="Spophaly S."/>
        </authorList>
    </citation>
    <scope>NUCLEOTIDE SEQUENCE [LARGE SCALE GENOMIC DNA]</scope>
    <source>
        <strain evidence="2">PruArmRojPasFocal</strain>
    </source>
</reference>
<name>A0A6J5WKW6_PRUAR</name>
<accession>A0A6J5WKW6</accession>
<organism evidence="2 4">
    <name type="scientific">Prunus armeniaca</name>
    <name type="common">Apricot</name>
    <name type="synonym">Armeniaca vulgaris</name>
    <dbReference type="NCBI Taxonomy" id="36596"/>
    <lineage>
        <taxon>Eukaryota</taxon>
        <taxon>Viridiplantae</taxon>
        <taxon>Streptophyta</taxon>
        <taxon>Embryophyta</taxon>
        <taxon>Tracheophyta</taxon>
        <taxon>Spermatophyta</taxon>
        <taxon>Magnoliopsida</taxon>
        <taxon>eudicotyledons</taxon>
        <taxon>Gunneridae</taxon>
        <taxon>Pentapetalae</taxon>
        <taxon>rosids</taxon>
        <taxon>fabids</taxon>
        <taxon>Rosales</taxon>
        <taxon>Rosaceae</taxon>
        <taxon>Amygdaloideae</taxon>
        <taxon>Amygdaleae</taxon>
        <taxon>Prunus</taxon>
    </lineage>
</organism>
<gene>
    <name evidence="1" type="ORF">CURHAP_LOCUS16371</name>
    <name evidence="2" type="ORF">ORAREDHAP_LOCUS15955</name>
</gene>
<dbReference type="EMBL" id="CAEKDK010000002">
    <property type="protein sequence ID" value="CAB4270306.1"/>
    <property type="molecule type" value="Genomic_DNA"/>
</dbReference>
<proteinExistence type="predicted"/>
<evidence type="ECO:0000313" key="2">
    <source>
        <dbReference type="EMBL" id="CAB4300705.1"/>
    </source>
</evidence>
<keyword evidence="4" id="KW-1185">Reference proteome</keyword>
<dbReference type="Proteomes" id="UP000507222">
    <property type="component" value="Unassembled WGS sequence"/>
</dbReference>
<evidence type="ECO:0000313" key="1">
    <source>
        <dbReference type="EMBL" id="CAB4270306.1"/>
    </source>
</evidence>
<dbReference type="EMBL" id="CAEKKB010000002">
    <property type="protein sequence ID" value="CAB4300705.1"/>
    <property type="molecule type" value="Genomic_DNA"/>
</dbReference>
<reference evidence="4" key="1">
    <citation type="journal article" date="2020" name="Genome Biol.">
        <title>Gamete binning: chromosome-level and haplotype-resolved genome assembly enabled by high-throughput single-cell sequencing of gamete genomes.</title>
        <authorList>
            <person name="Campoy J.A."/>
            <person name="Sun H."/>
            <person name="Goel M."/>
            <person name="Jiao W.-B."/>
            <person name="Folz-Donahue K."/>
            <person name="Wang N."/>
            <person name="Rubio M."/>
            <person name="Liu C."/>
            <person name="Kukat C."/>
            <person name="Ruiz D."/>
            <person name="Huettel B."/>
            <person name="Schneeberger K."/>
        </authorList>
    </citation>
    <scope>NUCLEOTIDE SEQUENCE [LARGE SCALE GENOMIC DNA]</scope>
    <source>
        <strain evidence="4">cv. Rojo Pasion</strain>
    </source>
</reference>
<dbReference type="Proteomes" id="UP000507245">
    <property type="component" value="Unassembled WGS sequence"/>
</dbReference>
<sequence>MRTITRGTSEISSGHSLFAYSPKDGASDQIPRVSLHAPVAPKIFPPVHAWDFMCIQTPSPNNVPPNAATCPTAQPENNGCHASLVEASRPKCLPHLRCCACHV</sequence>
<evidence type="ECO:0000313" key="3">
    <source>
        <dbReference type="Proteomes" id="UP000507222"/>
    </source>
</evidence>
<evidence type="ECO:0000313" key="4">
    <source>
        <dbReference type="Proteomes" id="UP000507245"/>
    </source>
</evidence>
<dbReference type="AlphaFoldDB" id="A0A6J5WKW6"/>
<protein>
    <submittedName>
        <fullName evidence="2">Uncharacterized protein</fullName>
    </submittedName>
</protein>